<comment type="similarity">
    <text evidence="2">Belongs to the prenylcysteine oxidase family.</text>
</comment>
<organism evidence="10 11">
    <name type="scientific">Podospora fimiseda</name>
    <dbReference type="NCBI Taxonomy" id="252190"/>
    <lineage>
        <taxon>Eukaryota</taxon>
        <taxon>Fungi</taxon>
        <taxon>Dikarya</taxon>
        <taxon>Ascomycota</taxon>
        <taxon>Pezizomycotina</taxon>
        <taxon>Sordariomycetes</taxon>
        <taxon>Sordariomycetidae</taxon>
        <taxon>Sordariales</taxon>
        <taxon>Podosporaceae</taxon>
        <taxon>Podospora</taxon>
    </lineage>
</organism>
<keyword evidence="6" id="KW-0560">Oxidoreductase</keyword>
<evidence type="ECO:0000256" key="7">
    <source>
        <dbReference type="ARBA" id="ARBA00023180"/>
    </source>
</evidence>
<dbReference type="PANTHER" id="PTHR15944">
    <property type="entry name" value="FARNESYLCYSTEINE LYASE"/>
    <property type="match status" value="1"/>
</dbReference>
<dbReference type="SUPFAM" id="SSF51905">
    <property type="entry name" value="FAD/NAD(P)-binding domain"/>
    <property type="match status" value="1"/>
</dbReference>
<reference evidence="10" key="2">
    <citation type="submission" date="2023-05" db="EMBL/GenBank/DDBJ databases">
        <authorList>
            <consortium name="Lawrence Berkeley National Laboratory"/>
            <person name="Steindorff A."/>
            <person name="Hensen N."/>
            <person name="Bonometti L."/>
            <person name="Westerberg I."/>
            <person name="Brannstrom I.O."/>
            <person name="Guillou S."/>
            <person name="Cros-Aarteil S."/>
            <person name="Calhoun S."/>
            <person name="Haridas S."/>
            <person name="Kuo A."/>
            <person name="Mondo S."/>
            <person name="Pangilinan J."/>
            <person name="Riley R."/>
            <person name="Labutti K."/>
            <person name="Andreopoulos B."/>
            <person name="Lipzen A."/>
            <person name="Chen C."/>
            <person name="Yanf M."/>
            <person name="Daum C."/>
            <person name="Ng V."/>
            <person name="Clum A."/>
            <person name="Ohm R."/>
            <person name="Martin F."/>
            <person name="Silar P."/>
            <person name="Natvig D."/>
            <person name="Lalanne C."/>
            <person name="Gautier V."/>
            <person name="Ament-Velasquez S.L."/>
            <person name="Kruys A."/>
            <person name="Hutchinson M.I."/>
            <person name="Powell A.J."/>
            <person name="Barry K."/>
            <person name="Miller A.N."/>
            <person name="Grigoriev I.V."/>
            <person name="Debuchy R."/>
            <person name="Gladieux P."/>
            <person name="Thoren M.H."/>
            <person name="Johannesson H."/>
        </authorList>
    </citation>
    <scope>NUCLEOTIDE SEQUENCE</scope>
    <source>
        <strain evidence="10">CBS 990.96</strain>
    </source>
</reference>
<dbReference type="InterPro" id="IPR010795">
    <property type="entry name" value="Prenylcys_lyase"/>
</dbReference>
<dbReference type="GO" id="GO:0001735">
    <property type="term" value="F:prenylcysteine oxidase activity"/>
    <property type="evidence" value="ECO:0007669"/>
    <property type="project" value="InterPro"/>
</dbReference>
<keyword evidence="3" id="KW-0285">Flavoprotein</keyword>
<feature type="domain" description="Prenylcysteine lyase" evidence="9">
    <location>
        <begin position="134"/>
        <end position="512"/>
    </location>
</feature>
<accession>A0AAN7BGX3</accession>
<dbReference type="PIRSF" id="PIRSF036292">
    <property type="entry name" value="Prenylcysteine_oxidase"/>
    <property type="match status" value="1"/>
</dbReference>
<dbReference type="Pfam" id="PF13450">
    <property type="entry name" value="NAD_binding_8"/>
    <property type="match status" value="1"/>
</dbReference>
<dbReference type="InterPro" id="IPR036188">
    <property type="entry name" value="FAD/NAD-bd_sf"/>
</dbReference>
<sequence length="548" mass="61188">MKLAFGAIALLLGTDFIWATKTQTKQNIWQVAVIGAGAGGSSTAYHLQQYAQQAGLNVNITVFEKSDRIGGRTLTINPYDDLSQRIELGASIFIEKNYILYNALKEFNLSKRAPDEDSSSVLGIWDGEQFVFSFNEDSSYWWNALKVIWKYGIMAPRRTENLMISTIDKFLRLYQEPYFPFRSLTQRAYELDLHKATGVTGEQWLKNHNIDDLYAHDIVQAATRVNYASNLGRIHGLDTMVSMAPAGAMAVEGGNWQIFDKMVQLSGAAVALNTSVTSLKYWRDEALAKYDLKTRSAGKNSNKTELYPVKFDSVIIASPWQFAGISADNDAIQTPIDTIPYVQLHVTIFASPFSYSPAFFGLKDAKDLPGTILTTLAKGEDHNSGSDGAGKAGFFSISILRKTVNPKTLQPEYIYKIFSPEKVTPEFLSRLFGLKVPDGIIDAPEDDKENVSPISWYYPHVFNSYPKALPRVTFQDPIVGPWLFYTSGMDSFISTMETNALMGKNVARLLVDSILALPNYALAGEEKQKILGRLDHDKEDVSKEMEDL</sequence>
<evidence type="ECO:0000256" key="2">
    <source>
        <dbReference type="ARBA" id="ARBA00009967"/>
    </source>
</evidence>
<dbReference type="GO" id="GO:0030328">
    <property type="term" value="P:prenylcysteine catabolic process"/>
    <property type="evidence" value="ECO:0007669"/>
    <property type="project" value="InterPro"/>
</dbReference>
<evidence type="ECO:0000256" key="6">
    <source>
        <dbReference type="ARBA" id="ARBA00023002"/>
    </source>
</evidence>
<comment type="caution">
    <text evidence="10">The sequence shown here is derived from an EMBL/GenBank/DDBJ whole genome shotgun (WGS) entry which is preliminary data.</text>
</comment>
<name>A0AAN7BGX3_9PEZI</name>
<evidence type="ECO:0000313" key="11">
    <source>
        <dbReference type="Proteomes" id="UP001301958"/>
    </source>
</evidence>
<reference evidence="10" key="1">
    <citation type="journal article" date="2023" name="Mol. Phylogenet. Evol.">
        <title>Genome-scale phylogeny and comparative genomics of the fungal order Sordariales.</title>
        <authorList>
            <person name="Hensen N."/>
            <person name="Bonometti L."/>
            <person name="Westerberg I."/>
            <person name="Brannstrom I.O."/>
            <person name="Guillou S."/>
            <person name="Cros-Aarteil S."/>
            <person name="Calhoun S."/>
            <person name="Haridas S."/>
            <person name="Kuo A."/>
            <person name="Mondo S."/>
            <person name="Pangilinan J."/>
            <person name="Riley R."/>
            <person name="LaButti K."/>
            <person name="Andreopoulos B."/>
            <person name="Lipzen A."/>
            <person name="Chen C."/>
            <person name="Yan M."/>
            <person name="Daum C."/>
            <person name="Ng V."/>
            <person name="Clum A."/>
            <person name="Steindorff A."/>
            <person name="Ohm R.A."/>
            <person name="Martin F."/>
            <person name="Silar P."/>
            <person name="Natvig D.O."/>
            <person name="Lalanne C."/>
            <person name="Gautier V."/>
            <person name="Ament-Velasquez S.L."/>
            <person name="Kruys A."/>
            <person name="Hutchinson M.I."/>
            <person name="Powell A.J."/>
            <person name="Barry K."/>
            <person name="Miller A.N."/>
            <person name="Grigoriev I.V."/>
            <person name="Debuchy R."/>
            <person name="Gladieux P."/>
            <person name="Hiltunen Thoren M."/>
            <person name="Johannesson H."/>
        </authorList>
    </citation>
    <scope>NUCLEOTIDE SEQUENCE</scope>
    <source>
        <strain evidence="10">CBS 990.96</strain>
    </source>
</reference>
<dbReference type="Pfam" id="PF07156">
    <property type="entry name" value="Prenylcys_lyase"/>
    <property type="match status" value="1"/>
</dbReference>
<evidence type="ECO:0000256" key="3">
    <source>
        <dbReference type="ARBA" id="ARBA00022630"/>
    </source>
</evidence>
<keyword evidence="7" id="KW-0325">Glycoprotein</keyword>
<keyword evidence="4 8" id="KW-0732">Signal</keyword>
<keyword evidence="5" id="KW-0274">FAD</keyword>
<protein>
    <submittedName>
        <fullName evidence="10">Prenylcysteine oxidase</fullName>
    </submittedName>
</protein>
<keyword evidence="11" id="KW-1185">Reference proteome</keyword>
<evidence type="ECO:0000256" key="8">
    <source>
        <dbReference type="SAM" id="SignalP"/>
    </source>
</evidence>
<dbReference type="Proteomes" id="UP001301958">
    <property type="component" value="Unassembled WGS sequence"/>
</dbReference>
<feature type="signal peptide" evidence="8">
    <location>
        <begin position="1"/>
        <end position="19"/>
    </location>
</feature>
<gene>
    <name evidence="10" type="ORF">QBC38DRAFT_488373</name>
</gene>
<dbReference type="PANTHER" id="PTHR15944:SF0">
    <property type="entry name" value="PRENYLCYSTEINE LYASE DOMAIN-CONTAINING PROTEIN"/>
    <property type="match status" value="1"/>
</dbReference>
<dbReference type="AlphaFoldDB" id="A0AAN7BGX3"/>
<dbReference type="Gene3D" id="3.50.50.60">
    <property type="entry name" value="FAD/NAD(P)-binding domain"/>
    <property type="match status" value="1"/>
</dbReference>
<evidence type="ECO:0000259" key="9">
    <source>
        <dbReference type="Pfam" id="PF07156"/>
    </source>
</evidence>
<comment type="cofactor">
    <cofactor evidence="1">
        <name>FAD</name>
        <dbReference type="ChEBI" id="CHEBI:57692"/>
    </cofactor>
</comment>
<proteinExistence type="inferred from homology"/>
<dbReference type="GO" id="GO:0030327">
    <property type="term" value="P:prenylated protein catabolic process"/>
    <property type="evidence" value="ECO:0007669"/>
    <property type="project" value="TreeGrafter"/>
</dbReference>
<dbReference type="EMBL" id="MU865439">
    <property type="protein sequence ID" value="KAK4223121.1"/>
    <property type="molecule type" value="Genomic_DNA"/>
</dbReference>
<evidence type="ECO:0000256" key="4">
    <source>
        <dbReference type="ARBA" id="ARBA00022729"/>
    </source>
</evidence>
<evidence type="ECO:0000313" key="10">
    <source>
        <dbReference type="EMBL" id="KAK4223121.1"/>
    </source>
</evidence>
<dbReference type="InterPro" id="IPR017046">
    <property type="entry name" value="Prenylcysteine_Oxase1"/>
</dbReference>
<evidence type="ECO:0000256" key="5">
    <source>
        <dbReference type="ARBA" id="ARBA00022827"/>
    </source>
</evidence>
<evidence type="ECO:0000256" key="1">
    <source>
        <dbReference type="ARBA" id="ARBA00001974"/>
    </source>
</evidence>
<feature type="chain" id="PRO_5042967864" evidence="8">
    <location>
        <begin position="20"/>
        <end position="548"/>
    </location>
</feature>